<comment type="cofactor">
    <cofactor evidence="2">
        <name>Mg(2+)</name>
        <dbReference type="ChEBI" id="CHEBI:18420"/>
    </cofactor>
</comment>
<sequence>MPEQNAFAAERQRLARALSPAPVAATAFGDEGRAGDGQIAAAVLVPLVLRETGLAVLFTQRTDHLRDHPSQISFPGGRAEPEDDSPAATALREAREEIGLPSRHVEVIGYLPDYHTITGYRVTPVVAFVTPPFALTLDAFEVADTFEAPLAFLMDAANHREFVVRNGGASRRFFAIPYGQRFIWGATAGMLLSLHRALSA</sequence>
<evidence type="ECO:0000256" key="3">
    <source>
        <dbReference type="ARBA" id="ARBA00022723"/>
    </source>
</evidence>
<evidence type="ECO:0000313" key="10">
    <source>
        <dbReference type="Proteomes" id="UP001574673"/>
    </source>
</evidence>
<dbReference type="SUPFAM" id="SSF55811">
    <property type="entry name" value="Nudix"/>
    <property type="match status" value="1"/>
</dbReference>
<keyword evidence="4" id="KW-0378">Hydrolase</keyword>
<keyword evidence="10" id="KW-1185">Reference proteome</keyword>
<dbReference type="Proteomes" id="UP001574673">
    <property type="component" value="Unassembled WGS sequence"/>
</dbReference>
<evidence type="ECO:0000313" key="9">
    <source>
        <dbReference type="EMBL" id="MFA9949934.1"/>
    </source>
</evidence>
<dbReference type="InterPro" id="IPR015797">
    <property type="entry name" value="NUDIX_hydrolase-like_dom_sf"/>
</dbReference>
<protein>
    <submittedName>
        <fullName evidence="9">CoA pyrophosphatase</fullName>
    </submittedName>
</protein>
<dbReference type="NCBIfam" id="NF007980">
    <property type="entry name" value="PRK10707.1"/>
    <property type="match status" value="1"/>
</dbReference>
<evidence type="ECO:0000256" key="5">
    <source>
        <dbReference type="ARBA" id="ARBA00022842"/>
    </source>
</evidence>
<feature type="domain" description="Nudix hydrolase" evidence="8">
    <location>
        <begin position="38"/>
        <end position="170"/>
    </location>
</feature>
<reference evidence="10" key="1">
    <citation type="submission" date="2024-06" db="EMBL/GenBank/DDBJ databases">
        <title>Radixoralia hellwigii gen. nov., sp nov., isolated from a root canal in the human oral cavity.</title>
        <authorList>
            <person name="Bartsch S."/>
            <person name="Wittmer A."/>
            <person name="Schulz A.-K."/>
            <person name="Neumann-Schaal M."/>
            <person name="Wolf J."/>
            <person name="Gronow S."/>
            <person name="Tennert C."/>
            <person name="Haecker G."/>
            <person name="Cieplik F."/>
            <person name="Al-Ahmad A."/>
        </authorList>
    </citation>
    <scope>NUCLEOTIDE SEQUENCE [LARGE SCALE GENOMIC DNA]</scope>
    <source>
        <strain evidence="10">Wk13</strain>
    </source>
</reference>
<evidence type="ECO:0000256" key="7">
    <source>
        <dbReference type="SAM" id="MobiDB-lite"/>
    </source>
</evidence>
<gene>
    <name evidence="9" type="ORF">ABCS64_06325</name>
</gene>
<dbReference type="InterPro" id="IPR000086">
    <property type="entry name" value="NUDIX_hydrolase_dom"/>
</dbReference>
<dbReference type="PROSITE" id="PS51462">
    <property type="entry name" value="NUDIX"/>
    <property type="match status" value="1"/>
</dbReference>
<feature type="region of interest" description="Disordered" evidence="7">
    <location>
        <begin position="67"/>
        <end position="88"/>
    </location>
</feature>
<dbReference type="CDD" id="cd03426">
    <property type="entry name" value="NUDIX_CoAse_Nudt7"/>
    <property type="match status" value="1"/>
</dbReference>
<keyword evidence="3" id="KW-0479">Metal-binding</keyword>
<dbReference type="PANTHER" id="PTHR12992">
    <property type="entry name" value="NUDIX HYDROLASE"/>
    <property type="match status" value="1"/>
</dbReference>
<dbReference type="EMBL" id="JBEUWX010000002">
    <property type="protein sequence ID" value="MFA9949934.1"/>
    <property type="molecule type" value="Genomic_DNA"/>
</dbReference>
<dbReference type="RefSeq" id="WP_418891028.1">
    <property type="nucleotide sequence ID" value="NZ_JBEUWX010000002.1"/>
</dbReference>
<comment type="cofactor">
    <cofactor evidence="1">
        <name>Mn(2+)</name>
        <dbReference type="ChEBI" id="CHEBI:29035"/>
    </cofactor>
</comment>
<evidence type="ECO:0000256" key="2">
    <source>
        <dbReference type="ARBA" id="ARBA00001946"/>
    </source>
</evidence>
<organism evidence="9 10">
    <name type="scientific">Dentiradicibacter hellwigii</name>
    <dbReference type="NCBI Taxonomy" id="3149053"/>
    <lineage>
        <taxon>Bacteria</taxon>
        <taxon>Pseudomonadati</taxon>
        <taxon>Pseudomonadota</taxon>
        <taxon>Betaproteobacteria</taxon>
        <taxon>Rhodocyclales</taxon>
        <taxon>Rhodocyclaceae</taxon>
        <taxon>Dentiradicibacter</taxon>
    </lineage>
</organism>
<dbReference type="Pfam" id="PF00293">
    <property type="entry name" value="NUDIX"/>
    <property type="match status" value="1"/>
</dbReference>
<dbReference type="Gene3D" id="3.90.79.10">
    <property type="entry name" value="Nucleoside Triphosphate Pyrophosphohydrolase"/>
    <property type="match status" value="1"/>
</dbReference>
<evidence type="ECO:0000259" key="8">
    <source>
        <dbReference type="PROSITE" id="PS51462"/>
    </source>
</evidence>
<evidence type="ECO:0000256" key="6">
    <source>
        <dbReference type="ARBA" id="ARBA00023211"/>
    </source>
</evidence>
<comment type="caution">
    <text evidence="9">The sequence shown here is derived from an EMBL/GenBank/DDBJ whole genome shotgun (WGS) entry which is preliminary data.</text>
</comment>
<keyword evidence="5" id="KW-0460">Magnesium</keyword>
<keyword evidence="6" id="KW-0464">Manganese</keyword>
<evidence type="ECO:0000256" key="1">
    <source>
        <dbReference type="ARBA" id="ARBA00001936"/>
    </source>
</evidence>
<name>A0ABV4UGB2_9RHOO</name>
<proteinExistence type="predicted"/>
<dbReference type="PANTHER" id="PTHR12992:SF11">
    <property type="entry name" value="MITOCHONDRIAL COENZYME A DIPHOSPHATASE NUDT8"/>
    <property type="match status" value="1"/>
</dbReference>
<evidence type="ECO:0000256" key="4">
    <source>
        <dbReference type="ARBA" id="ARBA00022801"/>
    </source>
</evidence>
<accession>A0ABV4UGB2</accession>
<dbReference type="InterPro" id="IPR045121">
    <property type="entry name" value="CoAse"/>
</dbReference>